<evidence type="ECO:0000313" key="2">
    <source>
        <dbReference type="EMBL" id="GBL84138.1"/>
    </source>
</evidence>
<dbReference type="EMBL" id="BGPR01081715">
    <property type="protein sequence ID" value="GBL84138.1"/>
    <property type="molecule type" value="Genomic_DNA"/>
</dbReference>
<comment type="caution">
    <text evidence="3">The sequence shown here is derived from an EMBL/GenBank/DDBJ whole genome shotgun (WGS) entry which is preliminary data.</text>
</comment>
<dbReference type="EMBL" id="BGPR01081708">
    <property type="protein sequence ID" value="GBL84102.1"/>
    <property type="molecule type" value="Genomic_DNA"/>
</dbReference>
<dbReference type="Proteomes" id="UP000499080">
    <property type="component" value="Unassembled WGS sequence"/>
</dbReference>
<evidence type="ECO:0000313" key="3">
    <source>
        <dbReference type="EMBL" id="GBL84177.1"/>
    </source>
</evidence>
<dbReference type="InterPro" id="IPR016187">
    <property type="entry name" value="CTDL_fold"/>
</dbReference>
<accession>A0A4Y2AXB3</accession>
<keyword evidence="5" id="KW-1185">Reference proteome</keyword>
<reference evidence="3 5" key="1">
    <citation type="journal article" date="2019" name="Sci. Rep.">
        <title>Orb-weaving spider Araneus ventricosus genome elucidates the spidroin gene catalogue.</title>
        <authorList>
            <person name="Kono N."/>
            <person name="Nakamura H."/>
            <person name="Ohtoshi R."/>
            <person name="Moran D.A.P."/>
            <person name="Shinohara A."/>
            <person name="Yoshida Y."/>
            <person name="Fujiwara M."/>
            <person name="Mori M."/>
            <person name="Tomita M."/>
            <person name="Arakawa K."/>
        </authorList>
    </citation>
    <scope>NUCLEOTIDE SEQUENCE [LARGE SCALE GENOMIC DNA]</scope>
</reference>
<evidence type="ECO:0000313" key="1">
    <source>
        <dbReference type="EMBL" id="GBL84102.1"/>
    </source>
</evidence>
<evidence type="ECO:0008006" key="6">
    <source>
        <dbReference type="Google" id="ProtNLM"/>
    </source>
</evidence>
<dbReference type="EMBL" id="BGPR01081726">
    <property type="protein sequence ID" value="GBL84194.1"/>
    <property type="molecule type" value="Genomic_DNA"/>
</dbReference>
<dbReference type="SUPFAM" id="SSF56436">
    <property type="entry name" value="C-type lectin-like"/>
    <property type="match status" value="1"/>
</dbReference>
<evidence type="ECO:0000313" key="4">
    <source>
        <dbReference type="EMBL" id="GBL84194.1"/>
    </source>
</evidence>
<dbReference type="AlphaFoldDB" id="A0A4Y2AXB3"/>
<evidence type="ECO:0000313" key="5">
    <source>
        <dbReference type="Proteomes" id="UP000499080"/>
    </source>
</evidence>
<name>A0A4Y2AXB3_ARAVE</name>
<organism evidence="3 5">
    <name type="scientific">Araneus ventricosus</name>
    <name type="common">Orbweaver spider</name>
    <name type="synonym">Epeira ventricosa</name>
    <dbReference type="NCBI Taxonomy" id="182803"/>
    <lineage>
        <taxon>Eukaryota</taxon>
        <taxon>Metazoa</taxon>
        <taxon>Ecdysozoa</taxon>
        <taxon>Arthropoda</taxon>
        <taxon>Chelicerata</taxon>
        <taxon>Arachnida</taxon>
        <taxon>Araneae</taxon>
        <taxon>Araneomorphae</taxon>
        <taxon>Entelegynae</taxon>
        <taxon>Araneoidea</taxon>
        <taxon>Araneidae</taxon>
        <taxon>Araneus</taxon>
    </lineage>
</organism>
<proteinExistence type="predicted"/>
<protein>
    <recommendedName>
        <fullName evidence="6">C-type lectin domain-containing protein</fullName>
    </recommendedName>
</protein>
<sequence length="149" mass="16468">MNLLSLPAVKAHYCTYVLRDFCYSSIRLSVTALVRTGTVNRSFNVILCVYYKINFLSPVPTCVPSDVGAEDFCYRLVKGEEGFEAAKSNCASLKIDETAEPMSLWAPDSTDAAQAVLEKLQSDSDVWLDNPANEGKYPAALVLRDFEVL</sequence>
<dbReference type="EMBL" id="BGPR01081723">
    <property type="protein sequence ID" value="GBL84177.1"/>
    <property type="molecule type" value="Genomic_DNA"/>
</dbReference>
<gene>
    <name evidence="3" type="ORF">AVEN_160223_1</name>
    <name evidence="4" type="ORF">AVEN_223079_1</name>
    <name evidence="1" type="ORF">AVEN_248630_1</name>
    <name evidence="2" type="ORF">AVEN_78837_1</name>
</gene>